<evidence type="ECO:0000256" key="2">
    <source>
        <dbReference type="ARBA" id="ARBA00022801"/>
    </source>
</evidence>
<proteinExistence type="inferred from homology"/>
<dbReference type="GO" id="GO:0016787">
    <property type="term" value="F:hydrolase activity"/>
    <property type="evidence" value="ECO:0007669"/>
    <property type="project" value="UniProtKB-KW"/>
</dbReference>
<evidence type="ECO:0000256" key="8">
    <source>
        <dbReference type="SAM" id="MobiDB-lite"/>
    </source>
</evidence>
<accession>A0A2N3N9M9</accession>
<protein>
    <recommendedName>
        <fullName evidence="7">ATP-dependent RNA helicase</fullName>
        <ecNumber evidence="7">3.6.4.13</ecNumber>
    </recommendedName>
</protein>
<dbReference type="GO" id="GO:0005524">
    <property type="term" value="F:ATP binding"/>
    <property type="evidence" value="ECO:0007669"/>
    <property type="project" value="UniProtKB-UniRule"/>
</dbReference>
<dbReference type="SMART" id="SM00490">
    <property type="entry name" value="HELICc"/>
    <property type="match status" value="1"/>
</dbReference>
<evidence type="ECO:0000256" key="6">
    <source>
        <dbReference type="RuleBase" id="RU000492"/>
    </source>
</evidence>
<dbReference type="InterPro" id="IPR014001">
    <property type="entry name" value="Helicase_ATP-bd"/>
</dbReference>
<keyword evidence="2 6" id="KW-0378">Hydrolase</keyword>
<dbReference type="OrthoDB" id="193716at2759"/>
<dbReference type="InParanoid" id="A0A2N3N9M9"/>
<dbReference type="GO" id="GO:0003723">
    <property type="term" value="F:RNA binding"/>
    <property type="evidence" value="ECO:0007669"/>
    <property type="project" value="UniProtKB-UniRule"/>
</dbReference>
<dbReference type="AlphaFoldDB" id="A0A2N3N9M9"/>
<evidence type="ECO:0000313" key="12">
    <source>
        <dbReference type="Proteomes" id="UP000233524"/>
    </source>
</evidence>
<dbReference type="Proteomes" id="UP000233524">
    <property type="component" value="Unassembled WGS sequence"/>
</dbReference>
<dbReference type="Pfam" id="PF00270">
    <property type="entry name" value="DEAD"/>
    <property type="match status" value="1"/>
</dbReference>
<feature type="compositionally biased region" description="Low complexity" evidence="8">
    <location>
        <begin position="635"/>
        <end position="647"/>
    </location>
</feature>
<dbReference type="InterPro" id="IPR011545">
    <property type="entry name" value="DEAD/DEAH_box_helicase_dom"/>
</dbReference>
<comment type="domain">
    <text evidence="7">The Q motif is unique to and characteristic of the DEAD box family of RNA helicases and controls ATP binding and hydrolysis.</text>
</comment>
<dbReference type="PROSITE" id="PS00039">
    <property type="entry name" value="DEAD_ATP_HELICASE"/>
    <property type="match status" value="1"/>
</dbReference>
<evidence type="ECO:0000256" key="4">
    <source>
        <dbReference type="ARBA" id="ARBA00022840"/>
    </source>
</evidence>
<evidence type="ECO:0000256" key="7">
    <source>
        <dbReference type="RuleBase" id="RU365068"/>
    </source>
</evidence>
<gene>
    <name evidence="11" type="ORF">jhhlp_003696</name>
</gene>
<sequence length="647" mass="72609">MLRQGLRTCAPMRRACIPSAASISQFQPRAMRLVKAPSVTLRPVFRNSFHYSRILRAQSAEAAEAEAVESASEKPLEPQNLRFEDAINEGIHPNLIRSITRDMGYEYMTDVQEKTVRAGLRGTDLVAQAKTGTGKTIAFLLPMLQRMIDEDPTLASKATKKRARPDDIRGIVISPTRELAEQIGEEAKALVRHTGLVVQLAVGGQRKDAMLRNVQRNGCHLLVATPGRLKDILEDEYSGVEAPNLAALVLDEADRMLDVGFSETLKDIQKMLPDVGQKERQTLLFSATIPKDVVGLAKAMVRRDKFEFIQTIRPDEALTHERIPQKVVVAPSQVNVFPALYELIDREVAKSKETPNARPFKAIVYYSLTTMVDLAVQVDSTIKRLRRGTHDYPRTYYIHGQLKQGQRTAAADAFRRAKSAVLISSDVTARGMDFPDVTHVIQVGPPVSREQYIHRLGRTGRQDKDGEGWLIITNTEVDDVRSKVGDLPLVPDKTLESASLVVESEDMELPETFQHVRSAFERVSGSVLADVYKARFGAQGRHNVQGLVNDMNKWSKITWGWEEPPAVAEHWVQKMGYGRIRGFNVAPGRSKLGARSRDREFKSSEPSDQLDSFDSFQNEFGSRGRNTGRPRRSRNWSSSRPNNYNNW</sequence>
<keyword evidence="3 6" id="KW-0347">Helicase</keyword>
<keyword evidence="12" id="KW-1185">Reference proteome</keyword>
<dbReference type="EMBL" id="NLAX01000010">
    <property type="protein sequence ID" value="PKS09082.1"/>
    <property type="molecule type" value="Genomic_DNA"/>
</dbReference>
<feature type="compositionally biased region" description="Basic and acidic residues" evidence="8">
    <location>
        <begin position="595"/>
        <end position="605"/>
    </location>
</feature>
<dbReference type="CDD" id="cd18787">
    <property type="entry name" value="SF2_C_DEAD"/>
    <property type="match status" value="1"/>
</dbReference>
<dbReference type="EC" id="3.6.4.13" evidence="7"/>
<comment type="similarity">
    <text evidence="6">Belongs to the DEAD box helicase family.</text>
</comment>
<dbReference type="InterPro" id="IPR001650">
    <property type="entry name" value="Helicase_C-like"/>
</dbReference>
<keyword evidence="4 6" id="KW-0067">ATP-binding</keyword>
<dbReference type="Pfam" id="PF00271">
    <property type="entry name" value="Helicase_C"/>
    <property type="match status" value="1"/>
</dbReference>
<reference evidence="11 12" key="1">
    <citation type="journal article" date="2017" name="G3 (Bethesda)">
        <title>First Draft Genome Sequence of the Pathogenic Fungus Lomentospora prolificans (Formerly Scedosporium prolificans).</title>
        <authorList>
            <person name="Luo R."/>
            <person name="Zimin A."/>
            <person name="Workman R."/>
            <person name="Fan Y."/>
            <person name="Pertea G."/>
            <person name="Grossman N."/>
            <person name="Wear M.P."/>
            <person name="Jia B."/>
            <person name="Miller H."/>
            <person name="Casadevall A."/>
            <person name="Timp W."/>
            <person name="Zhang S.X."/>
            <person name="Salzberg S.L."/>
        </authorList>
    </citation>
    <scope>NUCLEOTIDE SEQUENCE [LARGE SCALE GENOMIC DNA]</scope>
    <source>
        <strain evidence="11 12">JHH-5317</strain>
    </source>
</reference>
<dbReference type="SUPFAM" id="SSF52540">
    <property type="entry name" value="P-loop containing nucleoside triphosphate hydrolases"/>
    <property type="match status" value="1"/>
</dbReference>
<dbReference type="GO" id="GO:0003724">
    <property type="term" value="F:RNA helicase activity"/>
    <property type="evidence" value="ECO:0007669"/>
    <property type="project" value="UniProtKB-EC"/>
</dbReference>
<dbReference type="PANTHER" id="PTHR24031">
    <property type="entry name" value="RNA HELICASE"/>
    <property type="match status" value="1"/>
</dbReference>
<comment type="caution">
    <text evidence="11">The sequence shown here is derived from an EMBL/GenBank/DDBJ whole genome shotgun (WGS) entry which is preliminary data.</text>
</comment>
<evidence type="ECO:0000313" key="11">
    <source>
        <dbReference type="EMBL" id="PKS09082.1"/>
    </source>
</evidence>
<feature type="domain" description="Helicase ATP-binding" evidence="9">
    <location>
        <begin position="116"/>
        <end position="307"/>
    </location>
</feature>
<dbReference type="STRING" id="41688.A0A2N3N9M9"/>
<evidence type="ECO:0000259" key="10">
    <source>
        <dbReference type="PROSITE" id="PS51194"/>
    </source>
</evidence>
<evidence type="ECO:0000256" key="5">
    <source>
        <dbReference type="ARBA" id="ARBA00022884"/>
    </source>
</evidence>
<evidence type="ECO:0000256" key="1">
    <source>
        <dbReference type="ARBA" id="ARBA00022741"/>
    </source>
</evidence>
<feature type="compositionally biased region" description="Polar residues" evidence="8">
    <location>
        <begin position="606"/>
        <end position="620"/>
    </location>
</feature>
<name>A0A2N3N9M9_9PEZI</name>
<dbReference type="InterPro" id="IPR000629">
    <property type="entry name" value="RNA-helicase_DEAD-box_CS"/>
</dbReference>
<evidence type="ECO:0000256" key="3">
    <source>
        <dbReference type="ARBA" id="ARBA00022806"/>
    </source>
</evidence>
<dbReference type="PROSITE" id="PS51194">
    <property type="entry name" value="HELICASE_CTER"/>
    <property type="match status" value="1"/>
</dbReference>
<dbReference type="VEuPathDB" id="FungiDB:jhhlp_003696"/>
<dbReference type="SMART" id="SM00487">
    <property type="entry name" value="DEXDc"/>
    <property type="match status" value="1"/>
</dbReference>
<dbReference type="PROSITE" id="PS51192">
    <property type="entry name" value="HELICASE_ATP_BIND_1"/>
    <property type="match status" value="1"/>
</dbReference>
<comment type="catalytic activity">
    <reaction evidence="7">
        <text>ATP + H2O = ADP + phosphate + H(+)</text>
        <dbReference type="Rhea" id="RHEA:13065"/>
        <dbReference type="ChEBI" id="CHEBI:15377"/>
        <dbReference type="ChEBI" id="CHEBI:15378"/>
        <dbReference type="ChEBI" id="CHEBI:30616"/>
        <dbReference type="ChEBI" id="CHEBI:43474"/>
        <dbReference type="ChEBI" id="CHEBI:456216"/>
        <dbReference type="EC" id="3.6.4.13"/>
    </reaction>
</comment>
<dbReference type="InterPro" id="IPR027417">
    <property type="entry name" value="P-loop_NTPase"/>
</dbReference>
<keyword evidence="5 7" id="KW-0694">RNA-binding</keyword>
<evidence type="ECO:0000259" key="9">
    <source>
        <dbReference type="PROSITE" id="PS51192"/>
    </source>
</evidence>
<feature type="region of interest" description="Disordered" evidence="8">
    <location>
        <begin position="588"/>
        <end position="647"/>
    </location>
</feature>
<feature type="domain" description="Helicase C-terminal" evidence="10">
    <location>
        <begin position="343"/>
        <end position="508"/>
    </location>
</feature>
<organism evidence="11 12">
    <name type="scientific">Lomentospora prolificans</name>
    <dbReference type="NCBI Taxonomy" id="41688"/>
    <lineage>
        <taxon>Eukaryota</taxon>
        <taxon>Fungi</taxon>
        <taxon>Dikarya</taxon>
        <taxon>Ascomycota</taxon>
        <taxon>Pezizomycotina</taxon>
        <taxon>Sordariomycetes</taxon>
        <taxon>Hypocreomycetidae</taxon>
        <taxon>Microascales</taxon>
        <taxon>Microascaceae</taxon>
        <taxon>Lomentospora</taxon>
    </lineage>
</organism>
<comment type="function">
    <text evidence="7">RNA helicase.</text>
</comment>
<keyword evidence="1 6" id="KW-0547">Nucleotide-binding</keyword>
<dbReference type="Gene3D" id="3.40.50.300">
    <property type="entry name" value="P-loop containing nucleotide triphosphate hydrolases"/>
    <property type="match status" value="2"/>
</dbReference>